<comment type="subunit">
    <text evidence="9">Forms a cyclic heterotetrameric complex composed of two molecules of XerC and two molecules of XerD.</text>
</comment>
<evidence type="ECO:0000256" key="8">
    <source>
        <dbReference type="ARBA" id="ARBA00023306"/>
    </source>
</evidence>
<dbReference type="InterPro" id="IPR002104">
    <property type="entry name" value="Integrase_catalytic"/>
</dbReference>
<keyword evidence="4 9" id="KW-0159">Chromosome partition</keyword>
<dbReference type="PROSITE" id="PS51898">
    <property type="entry name" value="TYR_RECOMBINASE"/>
    <property type="match status" value="1"/>
</dbReference>
<dbReference type="EMBL" id="CP045032">
    <property type="protein sequence ID" value="QFQ02576.1"/>
    <property type="molecule type" value="Genomic_DNA"/>
</dbReference>
<dbReference type="InterPro" id="IPR044068">
    <property type="entry name" value="CB"/>
</dbReference>
<keyword evidence="13" id="KW-1185">Reference proteome</keyword>
<keyword evidence="6 9" id="KW-0238">DNA-binding</keyword>
<accession>A0A5J6Z6P7</accession>
<dbReference type="InterPro" id="IPR023009">
    <property type="entry name" value="Tyrosine_recombinase_XerC/XerD"/>
</dbReference>
<dbReference type="Gene3D" id="1.10.443.10">
    <property type="entry name" value="Intergrase catalytic core"/>
    <property type="match status" value="1"/>
</dbReference>
<evidence type="ECO:0000259" key="10">
    <source>
        <dbReference type="PROSITE" id="PS51898"/>
    </source>
</evidence>
<dbReference type="Gene3D" id="1.10.150.130">
    <property type="match status" value="1"/>
</dbReference>
<feature type="active site" evidence="9">
    <location>
        <position position="165"/>
    </location>
</feature>
<protein>
    <recommendedName>
        <fullName evidence="9">Tyrosine recombinase XerC</fullName>
    </recommendedName>
</protein>
<feature type="active site" evidence="9">
    <location>
        <position position="288"/>
    </location>
</feature>
<feature type="active site" evidence="9">
    <location>
        <position position="265"/>
    </location>
</feature>
<evidence type="ECO:0000256" key="1">
    <source>
        <dbReference type="ARBA" id="ARBA00004496"/>
    </source>
</evidence>
<dbReference type="InterPro" id="IPR011010">
    <property type="entry name" value="DNA_brk_join_enz"/>
</dbReference>
<dbReference type="InterPro" id="IPR010998">
    <property type="entry name" value="Integrase_recombinase_N"/>
</dbReference>
<feature type="active site" evidence="9">
    <location>
        <position position="189"/>
    </location>
</feature>
<dbReference type="Pfam" id="PF00589">
    <property type="entry name" value="Phage_integrase"/>
    <property type="match status" value="1"/>
</dbReference>
<keyword evidence="3 9" id="KW-0132">Cell division</keyword>
<proteinExistence type="inferred from homology"/>
<dbReference type="Proteomes" id="UP000326711">
    <property type="component" value="Chromosome"/>
</dbReference>
<keyword evidence="8 9" id="KW-0131">Cell cycle</keyword>
<feature type="active site" evidence="9">
    <location>
        <position position="262"/>
    </location>
</feature>
<keyword evidence="7 9" id="KW-0233">DNA recombination</keyword>
<keyword evidence="2 9" id="KW-0963">Cytoplasm</keyword>
<dbReference type="PANTHER" id="PTHR30349">
    <property type="entry name" value="PHAGE INTEGRASE-RELATED"/>
    <property type="match status" value="1"/>
</dbReference>
<evidence type="ECO:0000256" key="5">
    <source>
        <dbReference type="ARBA" id="ARBA00022908"/>
    </source>
</evidence>
<evidence type="ECO:0000313" key="12">
    <source>
        <dbReference type="EMBL" id="QFQ02576.1"/>
    </source>
</evidence>
<dbReference type="HAMAP" id="MF_01808">
    <property type="entry name" value="Recomb_XerC_XerD"/>
    <property type="match status" value="1"/>
</dbReference>
<feature type="domain" description="Core-binding (CB)" evidence="11">
    <location>
        <begin position="17"/>
        <end position="98"/>
    </location>
</feature>
<dbReference type="CDD" id="cd00798">
    <property type="entry name" value="INT_XerDC_C"/>
    <property type="match status" value="1"/>
</dbReference>
<dbReference type="GO" id="GO:0006313">
    <property type="term" value="P:DNA transposition"/>
    <property type="evidence" value="ECO:0007669"/>
    <property type="project" value="UniProtKB-UniRule"/>
</dbReference>
<evidence type="ECO:0000256" key="7">
    <source>
        <dbReference type="ARBA" id="ARBA00023172"/>
    </source>
</evidence>
<dbReference type="InterPro" id="IPR050090">
    <property type="entry name" value="Tyrosine_recombinase_XerCD"/>
</dbReference>
<dbReference type="SUPFAM" id="SSF47823">
    <property type="entry name" value="lambda integrase-like, N-terminal domain"/>
    <property type="match status" value="1"/>
</dbReference>
<dbReference type="GO" id="GO:0009037">
    <property type="term" value="F:tyrosine-based site-specific recombinase activity"/>
    <property type="evidence" value="ECO:0007669"/>
    <property type="project" value="UniProtKB-UniRule"/>
</dbReference>
<dbReference type="PROSITE" id="PS51900">
    <property type="entry name" value="CB"/>
    <property type="match status" value="1"/>
</dbReference>
<dbReference type="AlphaFoldDB" id="A0A5J6Z6P7"/>
<evidence type="ECO:0000256" key="9">
    <source>
        <dbReference type="HAMAP-Rule" id="MF_01808"/>
    </source>
</evidence>
<dbReference type="GO" id="GO:0005737">
    <property type="term" value="C:cytoplasm"/>
    <property type="evidence" value="ECO:0007669"/>
    <property type="project" value="UniProtKB-SubCell"/>
</dbReference>
<feature type="active site" description="O-(3'-phospho-DNA)-tyrosine intermediate" evidence="9">
    <location>
        <position position="297"/>
    </location>
</feature>
<sequence length="318" mass="34739">MLSHMSHSSNTTGSVQTELEHALSGYEDHLRLVLGRSENTIRAYMGDLRAACEGLQSLDQFTLDRARDVLGWAVDNGASRASLARLASSMKSFGGYLVHRGLLPANPVSALKAPKPQRTLPRVLREDQAQEVLDTAREMAQQEKHNPVATRDWAMLELLYATGIRVSELTGADLADVDLDRRFLRVTGKGNKTRVVPFGPTVLSALNAWIDVRHQLFPRNDAKEVPTALFVGVRGGRIDQRQVRRLVRLATGAADGPTLAPHGLRHSAATAVLEGGADLRVVQELLGHSSMVTTQIYTHVGTERLQAVFKQAHPRSGA</sequence>
<dbReference type="InterPro" id="IPR013762">
    <property type="entry name" value="Integrase-like_cat_sf"/>
</dbReference>
<dbReference type="GO" id="GO:0051301">
    <property type="term" value="P:cell division"/>
    <property type="evidence" value="ECO:0007669"/>
    <property type="project" value="UniProtKB-KW"/>
</dbReference>
<dbReference type="Pfam" id="PF02899">
    <property type="entry name" value="Phage_int_SAM_1"/>
    <property type="match status" value="1"/>
</dbReference>
<gene>
    <name evidence="9 12" type="primary">xerC</name>
    <name evidence="12" type="ORF">CUROG_06065</name>
</gene>
<feature type="domain" description="Tyr recombinase" evidence="10">
    <location>
        <begin position="119"/>
        <end position="310"/>
    </location>
</feature>
<dbReference type="GO" id="GO:0007059">
    <property type="term" value="P:chromosome segregation"/>
    <property type="evidence" value="ECO:0007669"/>
    <property type="project" value="UniProtKB-UniRule"/>
</dbReference>
<dbReference type="GO" id="GO:0003677">
    <property type="term" value="F:DNA binding"/>
    <property type="evidence" value="ECO:0007669"/>
    <property type="project" value="UniProtKB-UniRule"/>
</dbReference>
<evidence type="ECO:0000256" key="2">
    <source>
        <dbReference type="ARBA" id="ARBA00022490"/>
    </source>
</evidence>
<evidence type="ECO:0000256" key="6">
    <source>
        <dbReference type="ARBA" id="ARBA00023125"/>
    </source>
</evidence>
<evidence type="ECO:0000259" key="11">
    <source>
        <dbReference type="PROSITE" id="PS51900"/>
    </source>
</evidence>
<evidence type="ECO:0000256" key="4">
    <source>
        <dbReference type="ARBA" id="ARBA00022829"/>
    </source>
</evidence>
<evidence type="ECO:0000313" key="13">
    <source>
        <dbReference type="Proteomes" id="UP000326711"/>
    </source>
</evidence>
<dbReference type="PANTHER" id="PTHR30349:SF77">
    <property type="entry name" value="TYROSINE RECOMBINASE XERC"/>
    <property type="match status" value="1"/>
</dbReference>
<dbReference type="InterPro" id="IPR004107">
    <property type="entry name" value="Integrase_SAM-like_N"/>
</dbReference>
<comment type="function">
    <text evidence="9">Site-specific tyrosine recombinase, which acts by catalyzing the cutting and rejoining of the recombining DNA molecules. The XerC-XerD complex is essential to convert dimers of the bacterial chromosome into monomers to permit their segregation at cell division. It also contributes to the segregational stability of plasmids.</text>
</comment>
<comment type="similarity">
    <text evidence="9">Belongs to the 'phage' integrase family. XerC subfamily.</text>
</comment>
<organism evidence="12 13">
    <name type="scientific">Corynebacterium urogenitale</name>
    <dbReference type="NCBI Taxonomy" id="2487892"/>
    <lineage>
        <taxon>Bacteria</taxon>
        <taxon>Bacillati</taxon>
        <taxon>Actinomycetota</taxon>
        <taxon>Actinomycetes</taxon>
        <taxon>Mycobacteriales</taxon>
        <taxon>Corynebacteriaceae</taxon>
        <taxon>Corynebacterium</taxon>
    </lineage>
</organism>
<dbReference type="KEGG" id="cuo:CUROG_06065"/>
<keyword evidence="5 9" id="KW-0229">DNA integration</keyword>
<name>A0A5J6Z6P7_9CORY</name>
<comment type="subcellular location">
    <subcellularLocation>
        <location evidence="1 9">Cytoplasm</location>
    </subcellularLocation>
</comment>
<evidence type="ECO:0000256" key="3">
    <source>
        <dbReference type="ARBA" id="ARBA00022618"/>
    </source>
</evidence>
<reference evidence="13" key="1">
    <citation type="submission" date="2019-10" db="EMBL/GenBank/DDBJ databases">
        <title>Complete genome sequence of Corynebacterium urogenitalis DSM 108747, isolated from the genital tract of a cow.</title>
        <authorList>
            <person name="Ruckert C."/>
            <person name="Ballas P."/>
            <person name="Wagener K."/>
            <person name="Drillich M."/>
            <person name="Kaempfer P."/>
            <person name="Busse H.-J."/>
            <person name="Ehling-Schulz M."/>
        </authorList>
    </citation>
    <scope>NUCLEOTIDE SEQUENCE [LARGE SCALE GENOMIC DNA]</scope>
    <source>
        <strain evidence="13">LMM 1652</strain>
    </source>
</reference>
<dbReference type="SUPFAM" id="SSF56349">
    <property type="entry name" value="DNA breaking-rejoining enzymes"/>
    <property type="match status" value="1"/>
</dbReference>